<dbReference type="AlphaFoldDB" id="M3AE02"/>
<comment type="caution">
    <text evidence="1">The sequence shown here is derived from an EMBL/GenBank/DDBJ whole genome shotgun (WGS) entry which is preliminary data.</text>
</comment>
<dbReference type="eggNOG" id="ENOG502ZAZ8">
    <property type="taxonomic scope" value="Bacteria"/>
</dbReference>
<accession>M3AE02</accession>
<dbReference type="PATRIC" id="fig|1244869.3.peg.1122"/>
<keyword evidence="2" id="KW-1185">Reference proteome</keyword>
<organism evidence="1 2">
    <name type="scientific">Paramagnetospirillum caucaseum</name>
    <dbReference type="NCBI Taxonomy" id="1244869"/>
    <lineage>
        <taxon>Bacteria</taxon>
        <taxon>Pseudomonadati</taxon>
        <taxon>Pseudomonadota</taxon>
        <taxon>Alphaproteobacteria</taxon>
        <taxon>Rhodospirillales</taxon>
        <taxon>Magnetospirillaceae</taxon>
        <taxon>Paramagnetospirillum</taxon>
    </lineage>
</organism>
<gene>
    <name evidence="1" type="ORF">H261_05589</name>
</gene>
<evidence type="ECO:0000313" key="2">
    <source>
        <dbReference type="Proteomes" id="UP000011744"/>
    </source>
</evidence>
<name>M3AE02_9PROT</name>
<reference evidence="1 2" key="1">
    <citation type="journal article" date="2014" name="Genome Announc.">
        <title>Draft Genome Sequence of Magnetospirillum sp. Strain SO-1, a Freshwater Magnetotactic Bacterium Isolated from the Ol'khovka River, Russia.</title>
        <authorList>
            <person name="Grouzdev D.S."/>
            <person name="Dziuba M.V."/>
            <person name="Sukhacheva M.S."/>
            <person name="Mardanov A.V."/>
            <person name="Beletskiy A.V."/>
            <person name="Kuznetsov B.B."/>
            <person name="Skryabin K.G."/>
        </authorList>
    </citation>
    <scope>NUCLEOTIDE SEQUENCE [LARGE SCALE GENOMIC DNA]</scope>
    <source>
        <strain evidence="1 2">SO-1</strain>
    </source>
</reference>
<dbReference type="RefSeq" id="WP_008615252.1">
    <property type="nucleotide sequence ID" value="NZ_AONQ01000010.1"/>
</dbReference>
<evidence type="ECO:0000313" key="1">
    <source>
        <dbReference type="EMBL" id="EME71033.1"/>
    </source>
</evidence>
<protein>
    <submittedName>
        <fullName evidence="1">Uncharacterized protein</fullName>
    </submittedName>
</protein>
<proteinExistence type="predicted"/>
<dbReference type="EMBL" id="AONQ01000010">
    <property type="protein sequence ID" value="EME71033.1"/>
    <property type="molecule type" value="Genomic_DNA"/>
</dbReference>
<dbReference type="Proteomes" id="UP000011744">
    <property type="component" value="Unassembled WGS sequence"/>
</dbReference>
<dbReference type="STRING" id="1244869.H261_05589"/>
<dbReference type="OrthoDB" id="7238400at2"/>
<sequence length="414" mass="45675">MAKDLKKFVNPRFTKTVDLGLLRSLFERQPVNQINFDLAIFDGDVADARQALLDFFAGPENGFSQGLVADLHRIAELGNETGMRMLLEQAVRYGAAIDQPVDTTGQPIRLDPKHVALLMFLDHRDAFDAASDLLALEAQATLTEFAGAEEGIEPRLEDRTKEMFKRAAGEMFARELQSDYCRIGWYEDDDEVNIVVTYGAPVTITPVIDGGEERVISFQAAGHAVLAYAPATGRLKIGGILKARRAELAAIFAATMLGLPDFFAGSNSRNLYTLAAVERTGLGFTVDHAFDTGIVRVQIVEVQADRIATDPRTDDIKVVWSLIARDTRGNALARLAEMTRGLVFGPENFRLGHMILRVHFASGRPQPTRVTIKIKPPDTAAFKRLMFEGRIMDLLRRNGFCHDRDAVEAAAAAE</sequence>